<comment type="similarity">
    <text evidence="1 9">Belongs to the class-II aminoacyl-tRNA synthetase family.</text>
</comment>
<comment type="catalytic activity">
    <reaction evidence="8 9">
        <text>tRNA(His) + L-histidine + ATP = L-histidyl-tRNA(His) + AMP + diphosphate + H(+)</text>
        <dbReference type="Rhea" id="RHEA:17313"/>
        <dbReference type="Rhea" id="RHEA-COMP:9665"/>
        <dbReference type="Rhea" id="RHEA-COMP:9689"/>
        <dbReference type="ChEBI" id="CHEBI:15378"/>
        <dbReference type="ChEBI" id="CHEBI:30616"/>
        <dbReference type="ChEBI" id="CHEBI:33019"/>
        <dbReference type="ChEBI" id="CHEBI:57595"/>
        <dbReference type="ChEBI" id="CHEBI:78442"/>
        <dbReference type="ChEBI" id="CHEBI:78527"/>
        <dbReference type="ChEBI" id="CHEBI:456215"/>
        <dbReference type="EC" id="6.1.1.21"/>
    </reaction>
</comment>
<dbReference type="SUPFAM" id="SSF55681">
    <property type="entry name" value="Class II aaRS and biotin synthetases"/>
    <property type="match status" value="1"/>
</dbReference>
<dbReference type="EC" id="6.1.1.21" evidence="9"/>
<keyword evidence="12" id="KW-1185">Reference proteome</keyword>
<dbReference type="Proteomes" id="UP001272242">
    <property type="component" value="Unassembled WGS sequence"/>
</dbReference>
<proteinExistence type="inferred from homology"/>
<keyword evidence="4 9" id="KW-0547">Nucleotide-binding</keyword>
<comment type="caution">
    <text evidence="11">The sequence shown here is derived from an EMBL/GenBank/DDBJ whole genome shotgun (WGS) entry which is preliminary data.</text>
</comment>
<comment type="subcellular location">
    <subcellularLocation>
        <location evidence="9">Cytoplasm</location>
    </subcellularLocation>
</comment>
<dbReference type="InterPro" id="IPR004516">
    <property type="entry name" value="HisRS/HisZ"/>
</dbReference>
<accession>A0ABU5ETQ4</accession>
<evidence type="ECO:0000256" key="4">
    <source>
        <dbReference type="ARBA" id="ARBA00022741"/>
    </source>
</evidence>
<dbReference type="InterPro" id="IPR041715">
    <property type="entry name" value="HisRS-like_core"/>
</dbReference>
<evidence type="ECO:0000256" key="8">
    <source>
        <dbReference type="ARBA" id="ARBA00047639"/>
    </source>
</evidence>
<dbReference type="InterPro" id="IPR033656">
    <property type="entry name" value="HisRS_anticodon"/>
</dbReference>
<name>A0ABU5ETQ4_9BACT</name>
<dbReference type="Gene3D" id="3.30.930.10">
    <property type="entry name" value="Bira Bifunctional Protein, Domain 2"/>
    <property type="match status" value="1"/>
</dbReference>
<reference evidence="12" key="1">
    <citation type="journal article" date="2023" name="Mar. Drugs">
        <title>Gemmata algarum, a Novel Planctomycete Isolated from an Algal Mat, Displays Antimicrobial Activity.</title>
        <authorList>
            <person name="Kumar G."/>
            <person name="Kallscheuer N."/>
            <person name="Kashif M."/>
            <person name="Ahamad S."/>
            <person name="Jagadeeshwari U."/>
            <person name="Pannikurungottu S."/>
            <person name="Haufschild T."/>
            <person name="Kabuu M."/>
            <person name="Sasikala C."/>
            <person name="Jogler C."/>
            <person name="Ramana C."/>
        </authorList>
    </citation>
    <scope>NUCLEOTIDE SEQUENCE [LARGE SCALE GENOMIC DNA]</scope>
    <source>
        <strain evidence="12">JC673</strain>
    </source>
</reference>
<keyword evidence="6 9" id="KW-0648">Protein biosynthesis</keyword>
<dbReference type="PROSITE" id="PS50862">
    <property type="entry name" value="AA_TRNA_LIGASE_II"/>
    <property type="match status" value="1"/>
</dbReference>
<dbReference type="HAMAP" id="MF_00127">
    <property type="entry name" value="His_tRNA_synth"/>
    <property type="match status" value="1"/>
</dbReference>
<keyword evidence="3 9" id="KW-0436">Ligase</keyword>
<dbReference type="EMBL" id="JAXBLV010000045">
    <property type="protein sequence ID" value="MDY3558697.1"/>
    <property type="molecule type" value="Genomic_DNA"/>
</dbReference>
<evidence type="ECO:0000256" key="9">
    <source>
        <dbReference type="HAMAP-Rule" id="MF_00127"/>
    </source>
</evidence>
<dbReference type="InterPro" id="IPR036621">
    <property type="entry name" value="Anticodon-bd_dom_sf"/>
</dbReference>
<sequence>MSAEKAPALITPRTLSGFRDYLPAVMLAREEVLRRAREVYRSYGFTPIDTPACESLDVLLGKGGDESDKRIFVVRMVESKKEEMGLRFDLTVPFARFSAQYINELGTPFKRYAMGPVWRGERPGQGRYREFWQCDFDTIGTTSNAADIEAALVINDLFTALQFDRFEIRINNRMVLNGLLESLAIADKADPVLRALDKLLKIGRDKVAEEMVREAAVTPEQANRVLMMTDLTGPSEQLLTDLEAWFGGANEKAAAGIRSLRELLTVAKAAGVPDGRIKIDLSICRGLAYYTGTIYETFLTDLPGIGSVCSGGRYDNLASKYTKQVLPGVGASLGVDRLIAAMEELKHPLLTGATTPAQVLVVNFDAARLGDYQRIARALRAAGVSVEVFPDAKKVGVQLGYAEKRGFKLAVIAGPAEFEQGVWKVKDLAKREEKTIVESEVVGAVQSAVG</sequence>
<dbReference type="SUPFAM" id="SSF52954">
    <property type="entry name" value="Class II aaRS ABD-related"/>
    <property type="match status" value="1"/>
</dbReference>
<evidence type="ECO:0000313" key="11">
    <source>
        <dbReference type="EMBL" id="MDY3558697.1"/>
    </source>
</evidence>
<dbReference type="InterPro" id="IPR006195">
    <property type="entry name" value="aa-tRNA-synth_II"/>
</dbReference>
<organism evidence="11 12">
    <name type="scientific">Gemmata algarum</name>
    <dbReference type="NCBI Taxonomy" id="2975278"/>
    <lineage>
        <taxon>Bacteria</taxon>
        <taxon>Pseudomonadati</taxon>
        <taxon>Planctomycetota</taxon>
        <taxon>Planctomycetia</taxon>
        <taxon>Gemmatales</taxon>
        <taxon>Gemmataceae</taxon>
        <taxon>Gemmata</taxon>
    </lineage>
</organism>
<dbReference type="CDD" id="cd00773">
    <property type="entry name" value="HisRS-like_core"/>
    <property type="match status" value="1"/>
</dbReference>
<dbReference type="InterPro" id="IPR015807">
    <property type="entry name" value="His-tRNA-ligase"/>
</dbReference>
<evidence type="ECO:0000256" key="3">
    <source>
        <dbReference type="ARBA" id="ARBA00022598"/>
    </source>
</evidence>
<dbReference type="InterPro" id="IPR045864">
    <property type="entry name" value="aa-tRNA-synth_II/BPL/LPL"/>
</dbReference>
<dbReference type="PANTHER" id="PTHR11476">
    <property type="entry name" value="HISTIDYL-TRNA SYNTHETASE"/>
    <property type="match status" value="1"/>
</dbReference>
<comment type="subunit">
    <text evidence="2 9">Homodimer.</text>
</comment>
<dbReference type="PIRSF" id="PIRSF001549">
    <property type="entry name" value="His-tRNA_synth"/>
    <property type="match status" value="1"/>
</dbReference>
<gene>
    <name evidence="9 11" type="primary">hisS</name>
    <name evidence="11" type="ORF">R5W23_005839</name>
</gene>
<dbReference type="CDD" id="cd00859">
    <property type="entry name" value="HisRS_anticodon"/>
    <property type="match status" value="1"/>
</dbReference>
<dbReference type="NCBIfam" id="TIGR00442">
    <property type="entry name" value="hisS"/>
    <property type="match status" value="1"/>
</dbReference>
<dbReference type="Pfam" id="PF13393">
    <property type="entry name" value="tRNA-synt_His"/>
    <property type="match status" value="1"/>
</dbReference>
<protein>
    <recommendedName>
        <fullName evidence="9">Histidine--tRNA ligase</fullName>
        <ecNumber evidence="9">6.1.1.21</ecNumber>
    </recommendedName>
    <alternativeName>
        <fullName evidence="9">Histidyl-tRNA synthetase</fullName>
        <shortName evidence="9">HisRS</shortName>
    </alternativeName>
</protein>
<keyword evidence="9" id="KW-0963">Cytoplasm</keyword>
<evidence type="ECO:0000313" key="12">
    <source>
        <dbReference type="Proteomes" id="UP001272242"/>
    </source>
</evidence>
<dbReference type="InterPro" id="IPR004154">
    <property type="entry name" value="Anticodon-bd"/>
</dbReference>
<keyword evidence="7 9" id="KW-0030">Aminoacyl-tRNA synthetase</keyword>
<evidence type="ECO:0000256" key="6">
    <source>
        <dbReference type="ARBA" id="ARBA00022917"/>
    </source>
</evidence>
<evidence type="ECO:0000256" key="7">
    <source>
        <dbReference type="ARBA" id="ARBA00023146"/>
    </source>
</evidence>
<dbReference type="GO" id="GO:0004821">
    <property type="term" value="F:histidine-tRNA ligase activity"/>
    <property type="evidence" value="ECO:0007669"/>
    <property type="project" value="UniProtKB-EC"/>
</dbReference>
<dbReference type="Gene3D" id="3.40.50.800">
    <property type="entry name" value="Anticodon-binding domain"/>
    <property type="match status" value="1"/>
</dbReference>
<evidence type="ECO:0000256" key="2">
    <source>
        <dbReference type="ARBA" id="ARBA00011738"/>
    </source>
</evidence>
<dbReference type="PANTHER" id="PTHR11476:SF7">
    <property type="entry name" value="HISTIDINE--TRNA LIGASE"/>
    <property type="match status" value="1"/>
</dbReference>
<evidence type="ECO:0000259" key="10">
    <source>
        <dbReference type="PROSITE" id="PS50862"/>
    </source>
</evidence>
<keyword evidence="5 9" id="KW-0067">ATP-binding</keyword>
<evidence type="ECO:0000256" key="1">
    <source>
        <dbReference type="ARBA" id="ARBA00008226"/>
    </source>
</evidence>
<evidence type="ECO:0000256" key="5">
    <source>
        <dbReference type="ARBA" id="ARBA00022840"/>
    </source>
</evidence>
<dbReference type="Pfam" id="PF03129">
    <property type="entry name" value="HGTP_anticodon"/>
    <property type="match status" value="1"/>
</dbReference>
<dbReference type="RefSeq" id="WP_320685584.1">
    <property type="nucleotide sequence ID" value="NZ_JAXBLV010000045.1"/>
</dbReference>
<feature type="domain" description="Aminoacyl-transfer RNA synthetases class-II family profile" evidence="10">
    <location>
        <begin position="11"/>
        <end position="356"/>
    </location>
</feature>